<feature type="transmembrane region" description="Helical" evidence="1">
    <location>
        <begin position="32"/>
        <end position="52"/>
    </location>
</feature>
<keyword evidence="3" id="KW-1185">Reference proteome</keyword>
<name>A0ABU9MTR2_9GAMM</name>
<accession>A0ABU9MTR2</accession>
<evidence type="ECO:0000313" key="3">
    <source>
        <dbReference type="Proteomes" id="UP001468095"/>
    </source>
</evidence>
<dbReference type="EMBL" id="JBCGBG010000011">
    <property type="protein sequence ID" value="MEL7698429.1"/>
    <property type="molecule type" value="Genomic_DNA"/>
</dbReference>
<keyword evidence="1" id="KW-0812">Transmembrane</keyword>
<evidence type="ECO:0000313" key="2">
    <source>
        <dbReference type="EMBL" id="MEL7698429.1"/>
    </source>
</evidence>
<protein>
    <submittedName>
        <fullName evidence="2">Uncharacterized protein</fullName>
    </submittedName>
</protein>
<dbReference type="RefSeq" id="WP_161797064.1">
    <property type="nucleotide sequence ID" value="NZ_JBCGBG010000011.1"/>
</dbReference>
<proteinExistence type="predicted"/>
<keyword evidence="1" id="KW-0472">Membrane</keyword>
<reference evidence="2 3" key="1">
    <citation type="submission" date="2024-04" db="EMBL/GenBank/DDBJ databases">
        <authorList>
            <person name="Suleimanova A.D."/>
            <person name="Pudova D.S."/>
            <person name="Shagimardanova E.I."/>
            <person name="Sharipova M.R."/>
        </authorList>
    </citation>
    <scope>NUCLEOTIDE SEQUENCE [LARGE SCALE GENOMIC DNA]</scope>
    <source>
        <strain evidence="2 3">3.1</strain>
    </source>
</reference>
<dbReference type="Proteomes" id="UP001468095">
    <property type="component" value="Unassembled WGS sequence"/>
</dbReference>
<gene>
    <name evidence="2" type="ORF">AABB92_22590</name>
</gene>
<keyword evidence="1" id="KW-1133">Transmembrane helix</keyword>
<organism evidence="2 3">
    <name type="scientific">Pantoea brenneri</name>
    <dbReference type="NCBI Taxonomy" id="472694"/>
    <lineage>
        <taxon>Bacteria</taxon>
        <taxon>Pseudomonadati</taxon>
        <taxon>Pseudomonadota</taxon>
        <taxon>Gammaproteobacteria</taxon>
        <taxon>Enterobacterales</taxon>
        <taxon>Erwiniaceae</taxon>
        <taxon>Pantoea</taxon>
    </lineage>
</organism>
<comment type="caution">
    <text evidence="2">The sequence shown here is derived from an EMBL/GenBank/DDBJ whole genome shotgun (WGS) entry which is preliminary data.</text>
</comment>
<evidence type="ECO:0000256" key="1">
    <source>
        <dbReference type="SAM" id="Phobius"/>
    </source>
</evidence>
<sequence>MNNLAQRDFVNATSNKAVSAKATSFSNVIGRFFVLCFSTLGIIYSLAFMWMAHQ</sequence>